<dbReference type="InterPro" id="IPR055492">
    <property type="entry name" value="DUF7064"/>
</dbReference>
<gene>
    <name evidence="3" type="ORF">GCM10011614_05140</name>
</gene>
<sequence length="319" mass="35555">MITDADVVLHTPENMSWDWAETGYFNFYIPEANIMGFVYIVHRAGVGATVSDVEIFDRPGFMAEDSLYVDLVNHNPLVAKAEDFQLATGLSYKAPSIREYEIDYKAGGIDLHLDCRALMDPYDIHDPEMDPMAVADSAAAVENSGFGTAYSAHFDMTIAIQGYLRIEGREHKINCVSTMDHSWGPRPENGFSPILWVNAHFGEDYSVHGIFSVDRDAPIGRQHAFKHGYALIDGKVRGAKGGSVRTTRPELFPSDMAFTIVDRDGREHAISGSVMAHHAWVPYGNNLSPITMARWTSQDGREGIGTYLEGFPLNRLRHR</sequence>
<dbReference type="SUPFAM" id="SSF159245">
    <property type="entry name" value="AttH-like"/>
    <property type="match status" value="1"/>
</dbReference>
<feature type="domain" description="DUF7065" evidence="2">
    <location>
        <begin position="150"/>
        <end position="186"/>
    </location>
</feature>
<protein>
    <submittedName>
        <fullName evidence="3">Uncharacterized protein</fullName>
    </submittedName>
</protein>
<dbReference type="Pfam" id="PF23212">
    <property type="entry name" value="DUF7064"/>
    <property type="match status" value="1"/>
</dbReference>
<evidence type="ECO:0000313" key="3">
    <source>
        <dbReference type="EMBL" id="GGY93173.1"/>
    </source>
</evidence>
<dbReference type="InterPro" id="IPR055493">
    <property type="entry name" value="DUF7065"/>
</dbReference>
<dbReference type="EMBL" id="BMZA01000001">
    <property type="protein sequence ID" value="GGY93173.1"/>
    <property type="molecule type" value="Genomic_DNA"/>
</dbReference>
<dbReference type="Pfam" id="PF23213">
    <property type="entry name" value="DUF7065"/>
    <property type="match status" value="1"/>
</dbReference>
<proteinExistence type="predicted"/>
<feature type="domain" description="DUF7064" evidence="1">
    <location>
        <begin position="196"/>
        <end position="305"/>
    </location>
</feature>
<dbReference type="Proteomes" id="UP000648075">
    <property type="component" value="Unassembled WGS sequence"/>
</dbReference>
<dbReference type="AlphaFoldDB" id="A0A918P9U4"/>
<evidence type="ECO:0000259" key="1">
    <source>
        <dbReference type="Pfam" id="PF23212"/>
    </source>
</evidence>
<evidence type="ECO:0000313" key="4">
    <source>
        <dbReference type="Proteomes" id="UP000648075"/>
    </source>
</evidence>
<dbReference type="RefSeq" id="WP_189619501.1">
    <property type="nucleotide sequence ID" value="NZ_BMZA01000001.1"/>
</dbReference>
<reference evidence="3" key="1">
    <citation type="journal article" date="2014" name="Int. J. Syst. Evol. Microbiol.">
        <title>Complete genome sequence of Corynebacterium casei LMG S-19264T (=DSM 44701T), isolated from a smear-ripened cheese.</title>
        <authorList>
            <consortium name="US DOE Joint Genome Institute (JGI-PGF)"/>
            <person name="Walter F."/>
            <person name="Albersmeier A."/>
            <person name="Kalinowski J."/>
            <person name="Ruckert C."/>
        </authorList>
    </citation>
    <scope>NUCLEOTIDE SEQUENCE</scope>
    <source>
        <strain evidence="3">KCTC 32255</strain>
    </source>
</reference>
<reference evidence="3" key="2">
    <citation type="submission" date="2020-09" db="EMBL/GenBank/DDBJ databases">
        <authorList>
            <person name="Sun Q."/>
            <person name="Kim S."/>
        </authorList>
    </citation>
    <scope>NUCLEOTIDE SEQUENCE</scope>
    <source>
        <strain evidence="3">KCTC 32255</strain>
    </source>
</reference>
<accession>A0A918P9U4</accession>
<organism evidence="3 4">
    <name type="scientific">Novosphingobium colocasiae</name>
    <dbReference type="NCBI Taxonomy" id="1256513"/>
    <lineage>
        <taxon>Bacteria</taxon>
        <taxon>Pseudomonadati</taxon>
        <taxon>Pseudomonadota</taxon>
        <taxon>Alphaproteobacteria</taxon>
        <taxon>Sphingomonadales</taxon>
        <taxon>Sphingomonadaceae</taxon>
        <taxon>Novosphingobium</taxon>
    </lineage>
</organism>
<keyword evidence="4" id="KW-1185">Reference proteome</keyword>
<evidence type="ECO:0000259" key="2">
    <source>
        <dbReference type="Pfam" id="PF23213"/>
    </source>
</evidence>
<comment type="caution">
    <text evidence="3">The sequence shown here is derived from an EMBL/GenBank/DDBJ whole genome shotgun (WGS) entry which is preliminary data.</text>
</comment>
<name>A0A918P9U4_9SPHN</name>